<gene>
    <name evidence="2" type="ORF">DUI87_35287</name>
</gene>
<evidence type="ECO:0000313" key="3">
    <source>
        <dbReference type="Proteomes" id="UP000269221"/>
    </source>
</evidence>
<comment type="caution">
    <text evidence="2">The sequence shown here is derived from an EMBL/GenBank/DDBJ whole genome shotgun (WGS) entry which is preliminary data.</text>
</comment>
<name>A0A3M0IHW2_HIRRU</name>
<accession>A0A3M0IHW2</accession>
<organism evidence="2 3">
    <name type="scientific">Hirundo rustica rustica</name>
    <dbReference type="NCBI Taxonomy" id="333673"/>
    <lineage>
        <taxon>Eukaryota</taxon>
        <taxon>Metazoa</taxon>
        <taxon>Chordata</taxon>
        <taxon>Craniata</taxon>
        <taxon>Vertebrata</taxon>
        <taxon>Euteleostomi</taxon>
        <taxon>Archelosauria</taxon>
        <taxon>Archosauria</taxon>
        <taxon>Dinosauria</taxon>
        <taxon>Saurischia</taxon>
        <taxon>Theropoda</taxon>
        <taxon>Coelurosauria</taxon>
        <taxon>Aves</taxon>
        <taxon>Neognathae</taxon>
        <taxon>Neoaves</taxon>
        <taxon>Telluraves</taxon>
        <taxon>Australaves</taxon>
        <taxon>Passeriformes</taxon>
        <taxon>Sylvioidea</taxon>
        <taxon>Hirundinidae</taxon>
        <taxon>Hirundo</taxon>
    </lineage>
</organism>
<evidence type="ECO:0000313" key="2">
    <source>
        <dbReference type="EMBL" id="RMB88355.1"/>
    </source>
</evidence>
<feature type="chain" id="PRO_5018317158" evidence="1">
    <location>
        <begin position="25"/>
        <end position="95"/>
    </location>
</feature>
<dbReference type="EMBL" id="QRBI01000333">
    <property type="protein sequence ID" value="RMB88355.1"/>
    <property type="molecule type" value="Genomic_DNA"/>
</dbReference>
<proteinExistence type="predicted"/>
<dbReference type="Proteomes" id="UP000269221">
    <property type="component" value="Unassembled WGS sequence"/>
</dbReference>
<evidence type="ECO:0000256" key="1">
    <source>
        <dbReference type="SAM" id="SignalP"/>
    </source>
</evidence>
<dbReference type="AlphaFoldDB" id="A0A3M0IHW2"/>
<sequence length="95" mass="9648">MKVAVLGVVLLFSILLCLPAQSKADMDGSGDAICAGEAGGIAIGDVGTLNPSAEPRPSPLVAITLQGTPVHPRAAHGRTFPRLPMAFPPIPVQPS</sequence>
<feature type="signal peptide" evidence="1">
    <location>
        <begin position="1"/>
        <end position="24"/>
    </location>
</feature>
<reference evidence="2 3" key="1">
    <citation type="submission" date="2018-07" db="EMBL/GenBank/DDBJ databases">
        <title>A high quality draft genome assembly of the barn swallow (H. rustica rustica).</title>
        <authorList>
            <person name="Formenti G."/>
            <person name="Chiara M."/>
            <person name="Poveda L."/>
            <person name="Francoijs K.-J."/>
            <person name="Bonisoli-Alquati A."/>
            <person name="Canova L."/>
            <person name="Gianfranceschi L."/>
            <person name="Horner D.S."/>
            <person name="Saino N."/>
        </authorList>
    </citation>
    <scope>NUCLEOTIDE SEQUENCE [LARGE SCALE GENOMIC DNA]</scope>
    <source>
        <strain evidence="2">Chelidonia</strain>
        <tissue evidence="2">Blood</tissue>
    </source>
</reference>
<dbReference type="OrthoDB" id="10566814at2759"/>
<keyword evidence="3" id="KW-1185">Reference proteome</keyword>
<keyword evidence="1" id="KW-0732">Signal</keyword>
<protein>
    <submittedName>
        <fullName evidence="2">Uncharacterized protein</fullName>
    </submittedName>
</protein>